<accession>A0A2M6WHC2</accession>
<organism evidence="2 3">
    <name type="scientific">Candidatus Harrisonbacteria bacterium CG10_big_fil_rev_8_21_14_0_10_42_17</name>
    <dbReference type="NCBI Taxonomy" id="1974584"/>
    <lineage>
        <taxon>Bacteria</taxon>
        <taxon>Candidatus Harrisoniibacteriota</taxon>
    </lineage>
</organism>
<dbReference type="EMBL" id="PFBA01000032">
    <property type="protein sequence ID" value="PIT92188.1"/>
    <property type="molecule type" value="Genomic_DNA"/>
</dbReference>
<evidence type="ECO:0000313" key="3">
    <source>
        <dbReference type="Proteomes" id="UP000228635"/>
    </source>
</evidence>
<keyword evidence="1" id="KW-0812">Transmembrane</keyword>
<dbReference type="AlphaFoldDB" id="A0A2M6WHC2"/>
<dbReference type="Proteomes" id="UP000228635">
    <property type="component" value="Unassembled WGS sequence"/>
</dbReference>
<reference evidence="3" key="1">
    <citation type="submission" date="2017-09" db="EMBL/GenBank/DDBJ databases">
        <title>Depth-based differentiation of microbial function through sediment-hosted aquifers and enrichment of novel symbionts in the deep terrestrial subsurface.</title>
        <authorList>
            <person name="Probst A.J."/>
            <person name="Ladd B."/>
            <person name="Jarett J.K."/>
            <person name="Geller-Mcgrath D.E."/>
            <person name="Sieber C.M.K."/>
            <person name="Emerson J.B."/>
            <person name="Anantharaman K."/>
            <person name="Thomas B.C."/>
            <person name="Malmstrom R."/>
            <person name="Stieglmeier M."/>
            <person name="Klingl A."/>
            <person name="Woyke T."/>
            <person name="Ryan C.M."/>
            <person name="Banfield J.F."/>
        </authorList>
    </citation>
    <scope>NUCLEOTIDE SEQUENCE [LARGE SCALE GENOMIC DNA]</scope>
</reference>
<feature type="transmembrane region" description="Helical" evidence="1">
    <location>
        <begin position="12"/>
        <end position="33"/>
    </location>
</feature>
<protein>
    <recommendedName>
        <fullName evidence="4">Type II secretion system protein</fullName>
    </recommendedName>
</protein>
<sequence length="212" mass="23353">MSRSNNQKGQLLIESAVALTIVSIALTGLFTLLNNGLRYSSRIADRYTAANLAAEGIEIVKNIIDTNVLLRDAGFPIAYFQGLDETNTGEYYEADFNDIAMPAGRAIPTLGSKKTGTPTPLRQADIFVVFLYDATFTGVDPNCNGNICTLQTENTKPTKFTRKIEIDHPTWRPSQGFVVNDSIHVKSTVEWTNAGGQSESIFVEATYFDWTK</sequence>
<name>A0A2M6WHC2_9BACT</name>
<evidence type="ECO:0000313" key="2">
    <source>
        <dbReference type="EMBL" id="PIT92188.1"/>
    </source>
</evidence>
<proteinExistence type="predicted"/>
<evidence type="ECO:0008006" key="4">
    <source>
        <dbReference type="Google" id="ProtNLM"/>
    </source>
</evidence>
<keyword evidence="1" id="KW-1133">Transmembrane helix</keyword>
<comment type="caution">
    <text evidence="2">The sequence shown here is derived from an EMBL/GenBank/DDBJ whole genome shotgun (WGS) entry which is preliminary data.</text>
</comment>
<gene>
    <name evidence="2" type="ORF">COU08_03835</name>
</gene>
<evidence type="ECO:0000256" key="1">
    <source>
        <dbReference type="SAM" id="Phobius"/>
    </source>
</evidence>
<keyword evidence="1" id="KW-0472">Membrane</keyword>